<dbReference type="PROSITE" id="PS51257">
    <property type="entry name" value="PROKAR_LIPOPROTEIN"/>
    <property type="match status" value="1"/>
</dbReference>
<dbReference type="AlphaFoldDB" id="A0A941F2Q3"/>
<comment type="caution">
    <text evidence="1">The sequence shown here is derived from an EMBL/GenBank/DDBJ whole genome shotgun (WGS) entry which is preliminary data.</text>
</comment>
<evidence type="ECO:0000313" key="1">
    <source>
        <dbReference type="EMBL" id="MBR8534275.1"/>
    </source>
</evidence>
<dbReference type="EMBL" id="JAGTAR010000002">
    <property type="protein sequence ID" value="MBR8534275.1"/>
    <property type="molecule type" value="Genomic_DNA"/>
</dbReference>
<organism evidence="1 2">
    <name type="scientific">Carboxylicivirga sediminis</name>
    <dbReference type="NCBI Taxonomy" id="2006564"/>
    <lineage>
        <taxon>Bacteria</taxon>
        <taxon>Pseudomonadati</taxon>
        <taxon>Bacteroidota</taxon>
        <taxon>Bacteroidia</taxon>
        <taxon>Marinilabiliales</taxon>
        <taxon>Marinilabiliaceae</taxon>
        <taxon>Carboxylicivirga</taxon>
    </lineage>
</organism>
<gene>
    <name evidence="1" type="ORF">KDU71_01800</name>
</gene>
<proteinExistence type="predicted"/>
<reference evidence="1" key="1">
    <citation type="journal article" date="2018" name="Int. J. Syst. Evol. Microbiol.">
        <title>Carboxylicivirga sediminis sp. nov., isolated from coastal sediment.</title>
        <authorList>
            <person name="Wang F.Q."/>
            <person name="Ren L.H."/>
            <person name="Zou R.J."/>
            <person name="Sun Y.Z."/>
            <person name="Liu X.J."/>
            <person name="Jiang F."/>
            <person name="Liu L.J."/>
        </authorList>
    </citation>
    <scope>NUCLEOTIDE SEQUENCE</scope>
    <source>
        <strain evidence="1">JR1</strain>
    </source>
</reference>
<sequence>MNERSKKQVLGLILLLFLSGCIFNVERSQTNSIEDKFDSEQIVKKFYSYQNAADIDQMLGMFSNEYIKQFEMQQLVVFLSELREQLGYLKHRYIKEWKTESGTNSSSVYFFVFENEYENGHTTETFHMRKEFPGRIRIVDYKVKRR</sequence>
<keyword evidence="2" id="KW-1185">Reference proteome</keyword>
<evidence type="ECO:0000313" key="2">
    <source>
        <dbReference type="Proteomes" id="UP000679220"/>
    </source>
</evidence>
<accession>A0A941F2Q3</accession>
<protein>
    <submittedName>
        <fullName evidence="1">Uncharacterized protein</fullName>
    </submittedName>
</protein>
<reference evidence="1" key="2">
    <citation type="submission" date="2021-04" db="EMBL/GenBank/DDBJ databases">
        <authorList>
            <person name="Zhang T."/>
            <person name="Zhang Y."/>
            <person name="Lu D."/>
            <person name="Zuo D."/>
            <person name="Du Z."/>
        </authorList>
    </citation>
    <scope>NUCLEOTIDE SEQUENCE</scope>
    <source>
        <strain evidence="1">JR1</strain>
    </source>
</reference>
<dbReference type="RefSeq" id="WP_212188185.1">
    <property type="nucleotide sequence ID" value="NZ_JAGTAR010000002.1"/>
</dbReference>
<dbReference type="Proteomes" id="UP000679220">
    <property type="component" value="Unassembled WGS sequence"/>
</dbReference>
<name>A0A941F2Q3_9BACT</name>